<dbReference type="Gene3D" id="3.30.200.20">
    <property type="entry name" value="Phosphorylase Kinase, domain 1"/>
    <property type="match status" value="1"/>
</dbReference>
<dbReference type="PANTHER" id="PTHR44167">
    <property type="entry name" value="OVARIAN-SPECIFIC SERINE/THREONINE-PROTEIN KINASE LOK-RELATED"/>
    <property type="match status" value="1"/>
</dbReference>
<dbReference type="InterPro" id="IPR011009">
    <property type="entry name" value="Kinase-like_dom_sf"/>
</dbReference>
<dbReference type="Proteomes" id="UP000244855">
    <property type="component" value="Unassembled WGS sequence"/>
</dbReference>
<dbReference type="STRING" id="97972.A0A2V1D708"/>
<evidence type="ECO:0000259" key="2">
    <source>
        <dbReference type="PROSITE" id="PS50011"/>
    </source>
</evidence>
<feature type="binding site" evidence="1">
    <location>
        <position position="68"/>
    </location>
    <ligand>
        <name>ATP</name>
        <dbReference type="ChEBI" id="CHEBI:30616"/>
    </ligand>
</feature>
<proteinExistence type="predicted"/>
<keyword evidence="1" id="KW-0067">ATP-binding</keyword>
<dbReference type="InterPro" id="IPR017441">
    <property type="entry name" value="Protein_kinase_ATP_BS"/>
</dbReference>
<evidence type="ECO:0000313" key="4">
    <source>
        <dbReference type="Proteomes" id="UP000244855"/>
    </source>
</evidence>
<keyword evidence="4" id="KW-1185">Reference proteome</keyword>
<dbReference type="GO" id="GO:0005524">
    <property type="term" value="F:ATP binding"/>
    <property type="evidence" value="ECO:0007669"/>
    <property type="project" value="UniProtKB-UniRule"/>
</dbReference>
<feature type="domain" description="Protein kinase" evidence="2">
    <location>
        <begin position="39"/>
        <end position="420"/>
    </location>
</feature>
<organism evidence="3 4">
    <name type="scientific">Periconia macrospinosa</name>
    <dbReference type="NCBI Taxonomy" id="97972"/>
    <lineage>
        <taxon>Eukaryota</taxon>
        <taxon>Fungi</taxon>
        <taxon>Dikarya</taxon>
        <taxon>Ascomycota</taxon>
        <taxon>Pezizomycotina</taxon>
        <taxon>Dothideomycetes</taxon>
        <taxon>Pleosporomycetidae</taxon>
        <taxon>Pleosporales</taxon>
        <taxon>Massarineae</taxon>
        <taxon>Periconiaceae</taxon>
        <taxon>Periconia</taxon>
    </lineage>
</organism>
<evidence type="ECO:0000313" key="3">
    <source>
        <dbReference type="EMBL" id="PVH93024.1"/>
    </source>
</evidence>
<dbReference type="SMART" id="SM00220">
    <property type="entry name" value="S_TKc"/>
    <property type="match status" value="1"/>
</dbReference>
<dbReference type="EMBL" id="KZ805622">
    <property type="protein sequence ID" value="PVH93024.1"/>
    <property type="molecule type" value="Genomic_DNA"/>
</dbReference>
<dbReference type="AlphaFoldDB" id="A0A2V1D708"/>
<dbReference type="Gene3D" id="1.10.510.10">
    <property type="entry name" value="Transferase(Phosphotransferase) domain 1"/>
    <property type="match status" value="1"/>
</dbReference>
<keyword evidence="1" id="KW-0547">Nucleotide-binding</keyword>
<keyword evidence="3" id="KW-0418">Kinase</keyword>
<protein>
    <submittedName>
        <fullName evidence="3">Kinase-like protein</fullName>
    </submittedName>
</protein>
<keyword evidence="3" id="KW-0808">Transferase</keyword>
<dbReference type="GO" id="GO:0004672">
    <property type="term" value="F:protein kinase activity"/>
    <property type="evidence" value="ECO:0007669"/>
    <property type="project" value="InterPro"/>
</dbReference>
<sequence length="432" mass="48983">MSLSESTDYRWIDGVEGLELYEPGGHHPVMIDDVLHNRYRIVDKLGFGGFSTVWLARDLTKNRNLVVKVGRSSVGFPRKETEILQALQTPKLPLPPGFEANPQTNIPSIFDTFDVRGPNGTHTCYTLTPAQGNLKEKSFSRLFPVQVARALAAKLARAVAYVHSQGFVHGDIHLRNILIKFPSELDDLSLQEFRKMFGGPETVPVTRVDNKPLTPNVPSHAVVPLNLGKYAEDFTIVDAHGLILSDFGQAFSPDTEQRLGKDCNTPVASRAPETYFEPNRPISFSSDIWSLGTAIWEILGMKPLFSEIEEQDEVVAEQIDVLGIHNLPAPWRRKWEGKDIDWENWNTEIPRLPFGKRTPWPVLEDAFQECVQEDRREMVTEGVFEEGEETEAILELIRGMLTFNPEERWTIDMVLHSKWMAQWALPELEKTA</sequence>
<dbReference type="SUPFAM" id="SSF56112">
    <property type="entry name" value="Protein kinase-like (PK-like)"/>
    <property type="match status" value="1"/>
</dbReference>
<reference evidence="3 4" key="1">
    <citation type="journal article" date="2018" name="Sci. Rep.">
        <title>Comparative genomics provides insights into the lifestyle and reveals functional heterogeneity of dark septate endophytic fungi.</title>
        <authorList>
            <person name="Knapp D.G."/>
            <person name="Nemeth J.B."/>
            <person name="Barry K."/>
            <person name="Hainaut M."/>
            <person name="Henrissat B."/>
            <person name="Johnson J."/>
            <person name="Kuo A."/>
            <person name="Lim J.H.P."/>
            <person name="Lipzen A."/>
            <person name="Nolan M."/>
            <person name="Ohm R.A."/>
            <person name="Tamas L."/>
            <person name="Grigoriev I.V."/>
            <person name="Spatafora J.W."/>
            <person name="Nagy L.G."/>
            <person name="Kovacs G.M."/>
        </authorList>
    </citation>
    <scope>NUCLEOTIDE SEQUENCE [LARGE SCALE GENOMIC DNA]</scope>
    <source>
        <strain evidence="3 4">DSE2036</strain>
    </source>
</reference>
<dbReference type="PROSITE" id="PS50011">
    <property type="entry name" value="PROTEIN_KINASE_DOM"/>
    <property type="match status" value="1"/>
</dbReference>
<dbReference type="PANTHER" id="PTHR44167:SF24">
    <property type="entry name" value="SERINE_THREONINE-PROTEIN KINASE CHK2"/>
    <property type="match status" value="1"/>
</dbReference>
<gene>
    <name evidence="3" type="ORF">DM02DRAFT_721869</name>
</gene>
<accession>A0A2V1D708</accession>
<dbReference type="Pfam" id="PF00069">
    <property type="entry name" value="Pkinase"/>
    <property type="match status" value="2"/>
</dbReference>
<evidence type="ECO:0000256" key="1">
    <source>
        <dbReference type="PROSITE-ProRule" id="PRU10141"/>
    </source>
</evidence>
<dbReference type="OrthoDB" id="5979581at2759"/>
<dbReference type="PROSITE" id="PS00107">
    <property type="entry name" value="PROTEIN_KINASE_ATP"/>
    <property type="match status" value="1"/>
</dbReference>
<dbReference type="InterPro" id="IPR000719">
    <property type="entry name" value="Prot_kinase_dom"/>
</dbReference>
<name>A0A2V1D708_9PLEO</name>